<sequence length="106" mass="12467">MHQFPLDLKIGAQWVKFVQRHRVDINEPINKYASPCSVHFKERIDWMNYDCLPKAALTCSGLRRDALSEIGTEQTKKREEFIQNHQQQQHHNNNNYKCSGNKRGSN</sequence>
<evidence type="ECO:0000313" key="2">
    <source>
        <dbReference type="EMBL" id="KAK2558700.1"/>
    </source>
</evidence>
<evidence type="ECO:0000256" key="1">
    <source>
        <dbReference type="SAM" id="MobiDB-lite"/>
    </source>
</evidence>
<reference evidence="2" key="2">
    <citation type="journal article" date="2023" name="Science">
        <title>Genomic signatures of disease resistance in endangered staghorn corals.</title>
        <authorList>
            <person name="Vollmer S.V."/>
            <person name="Selwyn J.D."/>
            <person name="Despard B.A."/>
            <person name="Roesel C.L."/>
        </authorList>
    </citation>
    <scope>NUCLEOTIDE SEQUENCE</scope>
    <source>
        <strain evidence="2">K2</strain>
    </source>
</reference>
<dbReference type="AlphaFoldDB" id="A0AAD9QD58"/>
<feature type="compositionally biased region" description="Low complexity" evidence="1">
    <location>
        <begin position="83"/>
        <end position="95"/>
    </location>
</feature>
<accession>A0AAD9QD58</accession>
<dbReference type="Proteomes" id="UP001249851">
    <property type="component" value="Unassembled WGS sequence"/>
</dbReference>
<reference evidence="2" key="1">
    <citation type="journal article" date="2023" name="G3 (Bethesda)">
        <title>Whole genome assembly and annotation of the endangered Caribbean coral Acropora cervicornis.</title>
        <authorList>
            <person name="Selwyn J.D."/>
            <person name="Vollmer S.V."/>
        </authorList>
    </citation>
    <scope>NUCLEOTIDE SEQUENCE</scope>
    <source>
        <strain evidence="2">K2</strain>
    </source>
</reference>
<dbReference type="EMBL" id="JARQWQ010000043">
    <property type="protein sequence ID" value="KAK2558700.1"/>
    <property type="molecule type" value="Genomic_DNA"/>
</dbReference>
<feature type="region of interest" description="Disordered" evidence="1">
    <location>
        <begin position="82"/>
        <end position="106"/>
    </location>
</feature>
<evidence type="ECO:0000313" key="3">
    <source>
        <dbReference type="Proteomes" id="UP001249851"/>
    </source>
</evidence>
<organism evidence="2 3">
    <name type="scientific">Acropora cervicornis</name>
    <name type="common">Staghorn coral</name>
    <dbReference type="NCBI Taxonomy" id="6130"/>
    <lineage>
        <taxon>Eukaryota</taxon>
        <taxon>Metazoa</taxon>
        <taxon>Cnidaria</taxon>
        <taxon>Anthozoa</taxon>
        <taxon>Hexacorallia</taxon>
        <taxon>Scleractinia</taxon>
        <taxon>Astrocoeniina</taxon>
        <taxon>Acroporidae</taxon>
        <taxon>Acropora</taxon>
    </lineage>
</organism>
<gene>
    <name evidence="2" type="ORF">P5673_018905</name>
</gene>
<proteinExistence type="predicted"/>
<feature type="compositionally biased region" description="Polar residues" evidence="1">
    <location>
        <begin position="96"/>
        <end position="106"/>
    </location>
</feature>
<protein>
    <submittedName>
        <fullName evidence="2">Uncharacterized protein</fullName>
    </submittedName>
</protein>
<comment type="caution">
    <text evidence="2">The sequence shown here is derived from an EMBL/GenBank/DDBJ whole genome shotgun (WGS) entry which is preliminary data.</text>
</comment>
<name>A0AAD9QD58_ACRCE</name>
<keyword evidence="3" id="KW-1185">Reference proteome</keyword>